<feature type="transmembrane region" description="Helical" evidence="1">
    <location>
        <begin position="9"/>
        <end position="27"/>
    </location>
</feature>
<sequence length="169" mass="17813">MPNTMNKKYFIIVLVIIIAVLLGFFVGKKSAVAPVTGDVVSTGVVVTEATTTPPLSSSAKKSSVVPAPKKSSSNRVVIENGAYVVSYTSYGFRPATLTINAGKSVHFVNNSNKAMSISSADLNSNVYGGLNQSKTVGKGGTYDFTFVAEGNWAYINRNNPGDKGLIIVQ</sequence>
<protein>
    <submittedName>
        <fullName evidence="2">Uncharacterized protein</fullName>
    </submittedName>
</protein>
<comment type="caution">
    <text evidence="2">The sequence shown here is derived from an EMBL/GenBank/DDBJ whole genome shotgun (WGS) entry which is preliminary data.</text>
</comment>
<accession>A0A1J4V9S7</accession>
<keyword evidence="1" id="KW-0472">Membrane</keyword>
<dbReference type="Gene3D" id="2.60.40.420">
    <property type="entry name" value="Cupredoxins - blue copper proteins"/>
    <property type="match status" value="1"/>
</dbReference>
<dbReference type="STRING" id="1805281.AUJ77_00875"/>
<organism evidence="2 3">
    <name type="scientific">Candidatus Nomurabacteria bacterium CG1_02_43_90</name>
    <dbReference type="NCBI Taxonomy" id="1805281"/>
    <lineage>
        <taxon>Bacteria</taxon>
        <taxon>Candidatus Nomuraibacteriota</taxon>
    </lineage>
</organism>
<name>A0A1J4V9S7_9BACT</name>
<keyword evidence="1" id="KW-1133">Transmembrane helix</keyword>
<evidence type="ECO:0000313" key="3">
    <source>
        <dbReference type="Proteomes" id="UP000181992"/>
    </source>
</evidence>
<dbReference type="PANTHER" id="PTHR36507">
    <property type="entry name" value="BLL1555 PROTEIN"/>
    <property type="match status" value="1"/>
</dbReference>
<proteinExistence type="predicted"/>
<evidence type="ECO:0000313" key="2">
    <source>
        <dbReference type="EMBL" id="OIO31039.1"/>
    </source>
</evidence>
<keyword evidence="1" id="KW-0812">Transmembrane</keyword>
<dbReference type="AlphaFoldDB" id="A0A1J4V9S7"/>
<evidence type="ECO:0000256" key="1">
    <source>
        <dbReference type="SAM" id="Phobius"/>
    </source>
</evidence>
<dbReference type="EMBL" id="MNVN01000009">
    <property type="protein sequence ID" value="OIO31039.1"/>
    <property type="molecule type" value="Genomic_DNA"/>
</dbReference>
<reference evidence="2 3" key="1">
    <citation type="journal article" date="2016" name="Environ. Microbiol.">
        <title>Genomic resolution of a cold subsurface aquifer community provides metabolic insights for novel microbes adapted to high CO concentrations.</title>
        <authorList>
            <person name="Probst A.J."/>
            <person name="Castelle C.J."/>
            <person name="Singh A."/>
            <person name="Brown C.T."/>
            <person name="Anantharaman K."/>
            <person name="Sharon I."/>
            <person name="Hug L.A."/>
            <person name="Burstein D."/>
            <person name="Emerson J.B."/>
            <person name="Thomas B.C."/>
            <person name="Banfield J.F."/>
        </authorList>
    </citation>
    <scope>NUCLEOTIDE SEQUENCE [LARGE SCALE GENOMIC DNA]</scope>
    <source>
        <strain evidence="2">CG1_02_43_90</strain>
    </source>
</reference>
<dbReference type="PANTHER" id="PTHR36507:SF1">
    <property type="entry name" value="BLL1555 PROTEIN"/>
    <property type="match status" value="1"/>
</dbReference>
<dbReference type="InterPro" id="IPR052721">
    <property type="entry name" value="ET_Amicyanin"/>
</dbReference>
<dbReference type="InterPro" id="IPR008972">
    <property type="entry name" value="Cupredoxin"/>
</dbReference>
<gene>
    <name evidence="2" type="ORF">AUJ77_00875</name>
</gene>
<dbReference type="Proteomes" id="UP000181992">
    <property type="component" value="Unassembled WGS sequence"/>
</dbReference>
<dbReference type="SUPFAM" id="SSF49503">
    <property type="entry name" value="Cupredoxins"/>
    <property type="match status" value="1"/>
</dbReference>